<dbReference type="PANTHER" id="PTHR13211">
    <property type="entry name" value="TELOMERASE CAJAL BODY PROTEIN 1"/>
    <property type="match status" value="1"/>
</dbReference>
<proteinExistence type="predicted"/>
<dbReference type="Gene3D" id="2.130.10.10">
    <property type="entry name" value="YVTN repeat-like/Quinoprotein amine dehydrogenase"/>
    <property type="match status" value="1"/>
</dbReference>
<accession>A0ABQ7GBQ6</accession>
<comment type="caution">
    <text evidence="1">The sequence shown here is derived from an EMBL/GenBank/DDBJ whole genome shotgun (WGS) entry which is preliminary data.</text>
</comment>
<dbReference type="InterPro" id="IPR015943">
    <property type="entry name" value="WD40/YVTN_repeat-like_dom_sf"/>
</dbReference>
<protein>
    <submittedName>
        <fullName evidence="1">Uncharacterized protein</fullName>
    </submittedName>
</protein>
<dbReference type="InterPro" id="IPR036322">
    <property type="entry name" value="WD40_repeat_dom_sf"/>
</dbReference>
<name>A0ABQ7GBQ6_DUNSA</name>
<evidence type="ECO:0000313" key="1">
    <source>
        <dbReference type="EMBL" id="KAF5832034.1"/>
    </source>
</evidence>
<dbReference type="EMBL" id="MU069902">
    <property type="protein sequence ID" value="KAF5832034.1"/>
    <property type="molecule type" value="Genomic_DNA"/>
</dbReference>
<reference evidence="1" key="1">
    <citation type="submission" date="2017-08" db="EMBL/GenBank/DDBJ databases">
        <authorList>
            <person name="Polle J.E."/>
            <person name="Barry K."/>
            <person name="Cushman J."/>
            <person name="Schmutz J."/>
            <person name="Tran D."/>
            <person name="Hathwaick L.T."/>
            <person name="Yim W.C."/>
            <person name="Jenkins J."/>
            <person name="Mckie-Krisberg Z.M."/>
            <person name="Prochnik S."/>
            <person name="Lindquist E."/>
            <person name="Dockter R.B."/>
            <person name="Adam C."/>
            <person name="Molina H."/>
            <person name="Bunkerborg J."/>
            <person name="Jin E."/>
            <person name="Buchheim M."/>
            <person name="Magnuson J."/>
        </authorList>
    </citation>
    <scope>NUCLEOTIDE SEQUENCE</scope>
    <source>
        <strain evidence="1">CCAP 19/18</strain>
    </source>
</reference>
<sequence length="98" mass="10956">MKRVWSNGITKPMLSGMAKVSYTRDGQYLVTGARQDDALLVWDLRYADQALYKLERDTKGTNQRISFSIEPCGRHLLTGGCAGAVRVSNQYLSLSVKK</sequence>
<dbReference type="Proteomes" id="UP000815325">
    <property type="component" value="Unassembled WGS sequence"/>
</dbReference>
<dbReference type="PANTHER" id="PTHR13211:SF0">
    <property type="entry name" value="TELOMERASE CAJAL BODY PROTEIN 1"/>
    <property type="match status" value="1"/>
</dbReference>
<dbReference type="InterPro" id="IPR051150">
    <property type="entry name" value="SWT21/TCAB1_mRNA_Telomere"/>
</dbReference>
<dbReference type="SUPFAM" id="SSF50978">
    <property type="entry name" value="WD40 repeat-like"/>
    <property type="match status" value="1"/>
</dbReference>
<gene>
    <name evidence="1" type="ORF">DUNSADRAFT_12214</name>
</gene>
<keyword evidence="2" id="KW-1185">Reference proteome</keyword>
<evidence type="ECO:0000313" key="2">
    <source>
        <dbReference type="Proteomes" id="UP000815325"/>
    </source>
</evidence>
<organism evidence="1 2">
    <name type="scientific">Dunaliella salina</name>
    <name type="common">Green alga</name>
    <name type="synonym">Protococcus salinus</name>
    <dbReference type="NCBI Taxonomy" id="3046"/>
    <lineage>
        <taxon>Eukaryota</taxon>
        <taxon>Viridiplantae</taxon>
        <taxon>Chlorophyta</taxon>
        <taxon>core chlorophytes</taxon>
        <taxon>Chlorophyceae</taxon>
        <taxon>CS clade</taxon>
        <taxon>Chlamydomonadales</taxon>
        <taxon>Dunaliellaceae</taxon>
        <taxon>Dunaliella</taxon>
    </lineage>
</organism>